<keyword evidence="2" id="KW-1185">Reference proteome</keyword>
<organism evidence="1 2">
    <name type="scientific">Emiliania huxleyi (strain CCMP1516)</name>
    <dbReference type="NCBI Taxonomy" id="280463"/>
    <lineage>
        <taxon>Eukaryota</taxon>
        <taxon>Haptista</taxon>
        <taxon>Haptophyta</taxon>
        <taxon>Prymnesiophyceae</taxon>
        <taxon>Isochrysidales</taxon>
        <taxon>Noelaerhabdaceae</taxon>
        <taxon>Emiliania</taxon>
    </lineage>
</organism>
<reference evidence="2" key="1">
    <citation type="journal article" date="2013" name="Nature">
        <title>Pan genome of the phytoplankton Emiliania underpins its global distribution.</title>
        <authorList>
            <person name="Read B.A."/>
            <person name="Kegel J."/>
            <person name="Klute M.J."/>
            <person name="Kuo A."/>
            <person name="Lefebvre S.C."/>
            <person name="Maumus F."/>
            <person name="Mayer C."/>
            <person name="Miller J."/>
            <person name="Monier A."/>
            <person name="Salamov A."/>
            <person name="Young J."/>
            <person name="Aguilar M."/>
            <person name="Claverie J.M."/>
            <person name="Frickenhaus S."/>
            <person name="Gonzalez K."/>
            <person name="Herman E.K."/>
            <person name="Lin Y.C."/>
            <person name="Napier J."/>
            <person name="Ogata H."/>
            <person name="Sarno A.F."/>
            <person name="Shmutz J."/>
            <person name="Schroeder D."/>
            <person name="de Vargas C."/>
            <person name="Verret F."/>
            <person name="von Dassow P."/>
            <person name="Valentin K."/>
            <person name="Van de Peer Y."/>
            <person name="Wheeler G."/>
            <person name="Dacks J.B."/>
            <person name="Delwiche C.F."/>
            <person name="Dyhrman S.T."/>
            <person name="Glockner G."/>
            <person name="John U."/>
            <person name="Richards T."/>
            <person name="Worden A.Z."/>
            <person name="Zhang X."/>
            <person name="Grigoriev I.V."/>
            <person name="Allen A.E."/>
            <person name="Bidle K."/>
            <person name="Borodovsky M."/>
            <person name="Bowler C."/>
            <person name="Brownlee C."/>
            <person name="Cock J.M."/>
            <person name="Elias M."/>
            <person name="Gladyshev V.N."/>
            <person name="Groth M."/>
            <person name="Guda C."/>
            <person name="Hadaegh A."/>
            <person name="Iglesias-Rodriguez M.D."/>
            <person name="Jenkins J."/>
            <person name="Jones B.M."/>
            <person name="Lawson T."/>
            <person name="Leese F."/>
            <person name="Lindquist E."/>
            <person name="Lobanov A."/>
            <person name="Lomsadze A."/>
            <person name="Malik S.B."/>
            <person name="Marsh M.E."/>
            <person name="Mackinder L."/>
            <person name="Mock T."/>
            <person name="Mueller-Roeber B."/>
            <person name="Pagarete A."/>
            <person name="Parker M."/>
            <person name="Probert I."/>
            <person name="Quesneville H."/>
            <person name="Raines C."/>
            <person name="Rensing S.A."/>
            <person name="Riano-Pachon D.M."/>
            <person name="Richier S."/>
            <person name="Rokitta S."/>
            <person name="Shiraiwa Y."/>
            <person name="Soanes D.M."/>
            <person name="van der Giezen M."/>
            <person name="Wahlund T.M."/>
            <person name="Williams B."/>
            <person name="Wilson W."/>
            <person name="Wolfe G."/>
            <person name="Wurch L.L."/>
        </authorList>
    </citation>
    <scope>NUCLEOTIDE SEQUENCE</scope>
</reference>
<dbReference type="STRING" id="2903.R1G2T3"/>
<dbReference type="PANTHER" id="PTHR34044">
    <property type="entry name" value="NUCLEAR PROTEIN"/>
    <property type="match status" value="1"/>
</dbReference>
<dbReference type="EnsemblProtists" id="EOD40164">
    <property type="protein sequence ID" value="EOD40164"/>
    <property type="gene ID" value="EMIHUDRAFT_417407"/>
</dbReference>
<dbReference type="AlphaFoldDB" id="A0A0D3KWM9"/>
<reference evidence="1" key="2">
    <citation type="submission" date="2024-10" db="UniProtKB">
        <authorList>
            <consortium name="EnsemblProtists"/>
        </authorList>
    </citation>
    <scope>IDENTIFICATION</scope>
</reference>
<name>A0A0D3KWM9_EMIH1</name>
<dbReference type="PaxDb" id="2903-EOD40164"/>
<proteinExistence type="predicted"/>
<evidence type="ECO:0000313" key="1">
    <source>
        <dbReference type="EnsemblProtists" id="EOD40164"/>
    </source>
</evidence>
<protein>
    <recommendedName>
        <fullName evidence="3">Ketopantoate reductase C-terminal domain-containing protein</fullName>
    </recommendedName>
</protein>
<dbReference type="HOGENOM" id="CLU_069934_0_0_1"/>
<dbReference type="eggNOG" id="ENOG502QRWE">
    <property type="taxonomic scope" value="Eukaryota"/>
</dbReference>
<dbReference type="KEGG" id="ehx:EMIHUDRAFT_417407"/>
<dbReference type="Proteomes" id="UP000013827">
    <property type="component" value="Unassembled WGS sequence"/>
</dbReference>
<dbReference type="PANTHER" id="PTHR34044:SF1">
    <property type="entry name" value="NUCLEAR PROTEIN"/>
    <property type="match status" value="1"/>
</dbReference>
<dbReference type="RefSeq" id="XP_005792593.1">
    <property type="nucleotide sequence ID" value="XM_005792536.1"/>
</dbReference>
<dbReference type="GeneID" id="17285435"/>
<evidence type="ECO:0008006" key="3">
    <source>
        <dbReference type="Google" id="ProtNLM"/>
    </source>
</evidence>
<accession>A0A0D3KWM9</accession>
<dbReference type="OMA" id="YSRAVSH"/>
<sequence length="271" mass="28650">MAGGDVPSIIVGGGRIGSALKELGVEGDVVLRRGDAFPAAPASGPIYVTTRNDDLAGVVAATPPERRQDLVFLQNGMLGEFLEEQGLPDATQVLLYLAVAKLGEPPIDGITDTNPDGLTTAKGRWAEAFRARLAGGGLTCHVKQGDEYTKAMLEKHVWICAFMVTGALHGGVTVGEVESAHASQLRALVDELCAAGEAALGVRLEPGAFERLAAYGRSVAHFPTAVKEFEWRNGWFHKISQRALAEGRPDPLPLHTAALQELGVVKEGARV</sequence>
<evidence type="ECO:0000313" key="2">
    <source>
        <dbReference type="Proteomes" id="UP000013827"/>
    </source>
</evidence>